<comment type="caution">
    <text evidence="1">The sequence shown here is derived from an EMBL/GenBank/DDBJ whole genome shotgun (WGS) entry which is preliminary data.</text>
</comment>
<reference evidence="1" key="2">
    <citation type="submission" date="2020-08" db="EMBL/GenBank/DDBJ databases">
        <title>Plant Genome Project.</title>
        <authorList>
            <person name="Zhang R.-G."/>
        </authorList>
    </citation>
    <scope>NUCLEOTIDE SEQUENCE</scope>
    <source>
        <strain evidence="1">Huo1</strain>
        <tissue evidence="1">Leaf</tissue>
    </source>
</reference>
<sequence length="104" mass="11943">MVSSGISSSTLIFDLDDTLYSSKTGIVKALKRRLITIIIYFCGKERNSLVKMVDFVAEFLAEKFGICESDAQDMNSELFRTCDIHPDDYHRLEEQQRAKKLIML</sequence>
<dbReference type="AlphaFoldDB" id="A0A8X8YMD4"/>
<organism evidence="1">
    <name type="scientific">Salvia splendens</name>
    <name type="common">Scarlet sage</name>
    <dbReference type="NCBI Taxonomy" id="180675"/>
    <lineage>
        <taxon>Eukaryota</taxon>
        <taxon>Viridiplantae</taxon>
        <taxon>Streptophyta</taxon>
        <taxon>Embryophyta</taxon>
        <taxon>Tracheophyta</taxon>
        <taxon>Spermatophyta</taxon>
        <taxon>Magnoliopsida</taxon>
        <taxon>eudicotyledons</taxon>
        <taxon>Gunneridae</taxon>
        <taxon>Pentapetalae</taxon>
        <taxon>asterids</taxon>
        <taxon>lamiids</taxon>
        <taxon>Lamiales</taxon>
        <taxon>Lamiaceae</taxon>
        <taxon>Nepetoideae</taxon>
        <taxon>Mentheae</taxon>
        <taxon>Salviinae</taxon>
        <taxon>Salvia</taxon>
        <taxon>Salvia subgen. Calosphace</taxon>
        <taxon>core Calosphace</taxon>
    </lineage>
</organism>
<evidence type="ECO:0000313" key="2">
    <source>
        <dbReference type="Proteomes" id="UP000298416"/>
    </source>
</evidence>
<dbReference type="EMBL" id="PNBA02000002">
    <property type="protein sequence ID" value="KAG6432243.1"/>
    <property type="molecule type" value="Genomic_DNA"/>
</dbReference>
<protein>
    <submittedName>
        <fullName evidence="1">Uncharacterized protein</fullName>
    </submittedName>
</protein>
<accession>A0A8X8YMD4</accession>
<gene>
    <name evidence="1" type="ORF">SASPL_103818</name>
</gene>
<keyword evidence="2" id="KW-1185">Reference proteome</keyword>
<dbReference type="Proteomes" id="UP000298416">
    <property type="component" value="Unassembled WGS sequence"/>
</dbReference>
<name>A0A8X8YMD4_SALSN</name>
<evidence type="ECO:0000313" key="1">
    <source>
        <dbReference type="EMBL" id="KAG6432243.1"/>
    </source>
</evidence>
<proteinExistence type="predicted"/>
<reference evidence="1" key="1">
    <citation type="submission" date="2018-01" db="EMBL/GenBank/DDBJ databases">
        <authorList>
            <person name="Mao J.F."/>
        </authorList>
    </citation>
    <scope>NUCLEOTIDE SEQUENCE</scope>
    <source>
        <strain evidence="1">Huo1</strain>
        <tissue evidence="1">Leaf</tissue>
    </source>
</reference>